<reference evidence="10 11" key="1">
    <citation type="journal article" date="2011" name="Science">
        <title>The Selaginella genome identifies genetic changes associated with the evolution of vascular plants.</title>
        <authorList>
            <person name="Banks J.A."/>
            <person name="Nishiyama T."/>
            <person name="Hasebe M."/>
            <person name="Bowman J.L."/>
            <person name="Gribskov M."/>
            <person name="dePamphilis C."/>
            <person name="Albert V.A."/>
            <person name="Aono N."/>
            <person name="Aoyama T."/>
            <person name="Ambrose B.A."/>
            <person name="Ashton N.W."/>
            <person name="Axtell M.J."/>
            <person name="Barker E."/>
            <person name="Barker M.S."/>
            <person name="Bennetzen J.L."/>
            <person name="Bonawitz N.D."/>
            <person name="Chapple C."/>
            <person name="Cheng C."/>
            <person name="Correa L.G."/>
            <person name="Dacre M."/>
            <person name="DeBarry J."/>
            <person name="Dreyer I."/>
            <person name="Elias M."/>
            <person name="Engstrom E.M."/>
            <person name="Estelle M."/>
            <person name="Feng L."/>
            <person name="Finet C."/>
            <person name="Floyd S.K."/>
            <person name="Frommer W.B."/>
            <person name="Fujita T."/>
            <person name="Gramzow L."/>
            <person name="Gutensohn M."/>
            <person name="Harholt J."/>
            <person name="Hattori M."/>
            <person name="Heyl A."/>
            <person name="Hirai T."/>
            <person name="Hiwatashi Y."/>
            <person name="Ishikawa M."/>
            <person name="Iwata M."/>
            <person name="Karol K.G."/>
            <person name="Koehler B."/>
            <person name="Kolukisaoglu U."/>
            <person name="Kubo M."/>
            <person name="Kurata T."/>
            <person name="Lalonde S."/>
            <person name="Li K."/>
            <person name="Li Y."/>
            <person name="Litt A."/>
            <person name="Lyons E."/>
            <person name="Manning G."/>
            <person name="Maruyama T."/>
            <person name="Michael T.P."/>
            <person name="Mikami K."/>
            <person name="Miyazaki S."/>
            <person name="Morinaga S."/>
            <person name="Murata T."/>
            <person name="Mueller-Roeber B."/>
            <person name="Nelson D.R."/>
            <person name="Obara M."/>
            <person name="Oguri Y."/>
            <person name="Olmstead R.G."/>
            <person name="Onodera N."/>
            <person name="Petersen B.L."/>
            <person name="Pils B."/>
            <person name="Prigge M."/>
            <person name="Rensing S.A."/>
            <person name="Riano-Pachon D.M."/>
            <person name="Roberts A.W."/>
            <person name="Sato Y."/>
            <person name="Scheller H.V."/>
            <person name="Schulz B."/>
            <person name="Schulz C."/>
            <person name="Shakirov E.V."/>
            <person name="Shibagaki N."/>
            <person name="Shinohara N."/>
            <person name="Shippen D.E."/>
            <person name="Soerensen I."/>
            <person name="Sotooka R."/>
            <person name="Sugimoto N."/>
            <person name="Sugita M."/>
            <person name="Sumikawa N."/>
            <person name="Tanurdzic M."/>
            <person name="Theissen G."/>
            <person name="Ulvskov P."/>
            <person name="Wakazuki S."/>
            <person name="Weng J.K."/>
            <person name="Willats W.W."/>
            <person name="Wipf D."/>
            <person name="Wolf P.G."/>
            <person name="Yang L."/>
            <person name="Zimmer A.D."/>
            <person name="Zhu Q."/>
            <person name="Mitros T."/>
            <person name="Hellsten U."/>
            <person name="Loque D."/>
            <person name="Otillar R."/>
            <person name="Salamov A."/>
            <person name="Schmutz J."/>
            <person name="Shapiro H."/>
            <person name="Lindquist E."/>
            <person name="Lucas S."/>
            <person name="Rokhsar D."/>
            <person name="Grigoriev I.V."/>
        </authorList>
    </citation>
    <scope>NUCLEOTIDE SEQUENCE [LARGE SCALE GENOMIC DNA]</scope>
</reference>
<keyword evidence="11" id="KW-1185">Reference proteome</keyword>
<dbReference type="Pfam" id="PF13831">
    <property type="entry name" value="PHD_2"/>
    <property type="match status" value="1"/>
</dbReference>
<evidence type="ECO:0000256" key="2">
    <source>
        <dbReference type="ARBA" id="ARBA00022771"/>
    </source>
</evidence>
<dbReference type="InterPro" id="IPR019787">
    <property type="entry name" value="Znf_PHD-finger"/>
</dbReference>
<feature type="region of interest" description="Disordered" evidence="7">
    <location>
        <begin position="300"/>
        <end position="320"/>
    </location>
</feature>
<dbReference type="GO" id="GO:0035097">
    <property type="term" value="C:histone methyltransferase complex"/>
    <property type="evidence" value="ECO:0000318"/>
    <property type="project" value="GO_Central"/>
</dbReference>
<dbReference type="KEGG" id="smo:SELMODRAFT_424372"/>
<feature type="compositionally biased region" description="Polar residues" evidence="7">
    <location>
        <begin position="1143"/>
        <end position="1152"/>
    </location>
</feature>
<sequence>MEDLWKHHSRPQQSFGGAQVNAANAAGTVSQLNHPPHHHHHPFVAQEVCVTIRQETLGANHLINFGGLEGGLKQQQSIRSSDQGSNQLLALVQQQQQQHQQHSLHHSAGGIVTSHHPHLQHHLVSSTASANAAVPWSGVQELHPATTNRALLTDVATTASLDRDLGLLKNRSRTKKSDVDFFKDSSLSRSTYDAQTSCSTDFRNQQQLHGQALLPPQRKSINSANSTSHAFPAGLRVYTPGAQGLIANGELLLTDRGRLEVHAGSHSVNPGNAVYLETGETLVQWRRKVFTRVGVPVPDDEAGWDSGDGSETSRNVHTPKLPETFTSCQPVQMANLPASLNYGNYQDAVFQGCNRSSKGAELLSPQFQRIVGAVKPMHFDFINGGRAYSSAEQQLGLRERILHSDQARKPWDENVRQDKDSFASSFELRLGQPSQQAQKAGASFGTAFRSQMQTTEMDQPTSLVYERAYQKIDASLHPGSVHGYGFQSQQDVQQFTQQQRLEKINVVNFGHYGPAALERTVLSERTKFWTEPPNQNGNRVSSEHGDSFYQLKPHVPENSLELLSQSQMKQRMMDSQQYVSQECSQVGWSNNGTRYLQSKEKEVVHCFGGDGTRAAPAPQETLACRMSSSSCIQQQGMEHKATGSVLDGQEALHIGEQFRSKARLCDNGRAETEPANPSIATPGKSALDHKAIVEHPYIVDEANRNSTALLVQGERNSHAASSQNLTRDSLLEGKPGQHHEDTSSIIPANSGLLVSVGENELPTGTVHSEKNVPLENGSFGWNAPAKPCDGLEVPGETTGEGILAGKTTSLEDEDETSEVSTKSSENVASFSDAHDDVNDEASTLESESREHDLIDEGSGIGKSSSEKFEAGDTRELSLSPSDRSSSEANESVMIEGLQEVQHEDKVERRGRKKVASLNDTIMARNSKGNDSGVSELPASNRRQQRDDEEQNTALCKLTPKQKRSRTTVRKTRSASLLLKDSHGDIARGKQKNTLLKIKVKSRDPPAGTDEQDSDSSDQRKHNRTGNGGNGKMMSMKSIMKHATERRISLEGFPRFSKNAEGQGCKEDGGALRKEIRKRKLSELNSSMPDPSANVTCRPFRVGQSIIPRGERSPRGATRKTKSLATDDDSQRQTSSVAKKKLESGQTGKSSLAETEVVKRRRTTNHQQTTSTFRFGVSKLRDGLKLFSPCSGIREPGTTQTVKLKCVEDELELKKHCKKAQPVKENACSVCGSSKSESHNQLIYCSACPVKVHQACYGVPKVPKSSWTCRPCKSEVENIVCVLCGYRGGAMTRAQNAQTVVKGLLKAWKAGSGERPKPGLKQVRRSERNSAREIEEVSNTITASVSDPSVAQWVHMVCALWMPGTRCLNLGTMGMFDVSGVSVSRRRLTCTICKREGGSCIQCHEAKCAVPFHAWCAHSKGLLQIETVNDTDGHVRFHGKCIDHAEASVLESRRNSKCARAEEYNGKPSFDDLRKPTRKDSQKT</sequence>
<dbReference type="CDD" id="cd15492">
    <property type="entry name" value="PHD_BRPF_JADE_like"/>
    <property type="match status" value="1"/>
</dbReference>
<keyword evidence="4" id="KW-0805">Transcription regulation</keyword>
<feature type="region of interest" description="Disordered" evidence="7">
    <location>
        <begin position="713"/>
        <end position="748"/>
    </location>
</feature>
<keyword evidence="5" id="KW-0804">Transcription</keyword>
<dbReference type="HOGENOM" id="CLU_249555_0_0_1"/>
<feature type="compositionally biased region" description="Basic and acidic residues" evidence="7">
    <location>
        <begin position="729"/>
        <end position="742"/>
    </location>
</feature>
<dbReference type="GO" id="GO:0045893">
    <property type="term" value="P:positive regulation of DNA-templated transcription"/>
    <property type="evidence" value="ECO:0000318"/>
    <property type="project" value="GO_Central"/>
</dbReference>
<dbReference type="SMART" id="SM00249">
    <property type="entry name" value="PHD"/>
    <property type="match status" value="2"/>
</dbReference>
<feature type="compositionally biased region" description="Polar residues" evidence="7">
    <location>
        <begin position="718"/>
        <end position="727"/>
    </location>
</feature>
<feature type="region of interest" description="Disordered" evidence="7">
    <location>
        <begin position="1311"/>
        <end position="1330"/>
    </location>
</feature>
<dbReference type="GO" id="GO:0008270">
    <property type="term" value="F:zinc ion binding"/>
    <property type="evidence" value="ECO:0007669"/>
    <property type="project" value="UniProtKB-KW"/>
</dbReference>
<evidence type="ECO:0000256" key="4">
    <source>
        <dbReference type="ARBA" id="ARBA00023015"/>
    </source>
</evidence>
<dbReference type="PANTHER" id="PTHR45838:SF4">
    <property type="entry name" value="HISTONE-LYSINE N-METHYLTRANSFERASE TRITHORAX"/>
    <property type="match status" value="1"/>
</dbReference>
<dbReference type="EMBL" id="GL377631">
    <property type="protein sequence ID" value="EFJ13814.1"/>
    <property type="molecule type" value="Genomic_DNA"/>
</dbReference>
<dbReference type="PROSITE" id="PS50016">
    <property type="entry name" value="ZF_PHD_2"/>
    <property type="match status" value="1"/>
</dbReference>
<evidence type="ECO:0000256" key="1">
    <source>
        <dbReference type="ARBA" id="ARBA00022723"/>
    </source>
</evidence>
<dbReference type="Proteomes" id="UP000001514">
    <property type="component" value="Unassembled WGS sequence"/>
</dbReference>
<dbReference type="InterPro" id="IPR013083">
    <property type="entry name" value="Znf_RING/FYVE/PHD"/>
</dbReference>
<dbReference type="InterPro" id="IPR034732">
    <property type="entry name" value="EPHD"/>
</dbReference>
<accession>D8SPP0</accession>
<organism evidence="11">
    <name type="scientific">Selaginella moellendorffii</name>
    <name type="common">Spikemoss</name>
    <dbReference type="NCBI Taxonomy" id="88036"/>
    <lineage>
        <taxon>Eukaryota</taxon>
        <taxon>Viridiplantae</taxon>
        <taxon>Streptophyta</taxon>
        <taxon>Embryophyta</taxon>
        <taxon>Tracheophyta</taxon>
        <taxon>Lycopodiopsida</taxon>
        <taxon>Selaginellales</taxon>
        <taxon>Selaginellaceae</taxon>
        <taxon>Selaginella</taxon>
    </lineage>
</organism>
<feature type="region of interest" description="Disordered" evidence="7">
    <location>
        <begin position="1050"/>
        <end position="1171"/>
    </location>
</feature>
<proteinExistence type="predicted"/>
<evidence type="ECO:0000256" key="6">
    <source>
        <dbReference type="PROSITE-ProRule" id="PRU00146"/>
    </source>
</evidence>
<name>D8SPP0_SELML</name>
<keyword evidence="3" id="KW-0862">Zinc</keyword>
<dbReference type="STRING" id="88036.D8SPP0"/>
<dbReference type="GO" id="GO:0042800">
    <property type="term" value="F:histone H3K4 methyltransferase activity"/>
    <property type="evidence" value="ECO:0000318"/>
    <property type="project" value="GO_Central"/>
</dbReference>
<evidence type="ECO:0000259" key="9">
    <source>
        <dbReference type="PROSITE" id="PS51805"/>
    </source>
</evidence>
<protein>
    <recommendedName>
        <fullName evidence="12">PHD-type domain-containing protein</fullName>
    </recommendedName>
</protein>
<feature type="compositionally biased region" description="Polar residues" evidence="7">
    <location>
        <begin position="1082"/>
        <end position="1094"/>
    </location>
</feature>
<dbReference type="Gene3D" id="3.30.40.10">
    <property type="entry name" value="Zinc/RING finger domain, C3HC4 (zinc finger)"/>
    <property type="match status" value="2"/>
</dbReference>
<evidence type="ECO:0008006" key="12">
    <source>
        <dbReference type="Google" id="ProtNLM"/>
    </source>
</evidence>
<feature type="compositionally biased region" description="Basic and acidic residues" evidence="7">
    <location>
        <begin position="1063"/>
        <end position="1073"/>
    </location>
</feature>
<dbReference type="CDD" id="cd15571">
    <property type="entry name" value="ePHD"/>
    <property type="match status" value="1"/>
</dbReference>
<evidence type="ECO:0000313" key="10">
    <source>
        <dbReference type="EMBL" id="EFJ13814.1"/>
    </source>
</evidence>
<dbReference type="Gramene" id="EFJ13814">
    <property type="protein sequence ID" value="EFJ13814"/>
    <property type="gene ID" value="SELMODRAFT_424372"/>
</dbReference>
<dbReference type="SUPFAM" id="SSF57903">
    <property type="entry name" value="FYVE/PHD zinc finger"/>
    <property type="match status" value="1"/>
</dbReference>
<dbReference type="PROSITE" id="PS51805">
    <property type="entry name" value="EPHD"/>
    <property type="match status" value="1"/>
</dbReference>
<dbReference type="InParanoid" id="D8SPP0"/>
<evidence type="ECO:0000256" key="7">
    <source>
        <dbReference type="SAM" id="MobiDB-lite"/>
    </source>
</evidence>
<feature type="compositionally biased region" description="Basic and acidic residues" evidence="7">
    <location>
        <begin position="864"/>
        <end position="875"/>
    </location>
</feature>
<dbReference type="InterPro" id="IPR011011">
    <property type="entry name" value="Znf_FYVE_PHD"/>
</dbReference>
<evidence type="ECO:0000256" key="5">
    <source>
        <dbReference type="ARBA" id="ARBA00023163"/>
    </source>
</evidence>
<dbReference type="InterPro" id="IPR001965">
    <property type="entry name" value="Znf_PHD"/>
</dbReference>
<feature type="domain" description="PHD-type" evidence="8">
    <location>
        <begin position="1224"/>
        <end position="1274"/>
    </location>
</feature>
<keyword evidence="2 6" id="KW-0863">Zinc-finger</keyword>
<dbReference type="Pfam" id="PF13832">
    <property type="entry name" value="zf-HC5HC2H_2"/>
    <property type="match status" value="1"/>
</dbReference>
<feature type="compositionally biased region" description="Basic residues" evidence="7">
    <location>
        <begin position="959"/>
        <end position="972"/>
    </location>
</feature>
<feature type="compositionally biased region" description="Low complexity" evidence="7">
    <location>
        <begin position="876"/>
        <end position="887"/>
    </location>
</feature>
<evidence type="ECO:0000256" key="3">
    <source>
        <dbReference type="ARBA" id="ARBA00022833"/>
    </source>
</evidence>
<evidence type="ECO:0000259" key="8">
    <source>
        <dbReference type="PROSITE" id="PS50016"/>
    </source>
</evidence>
<feature type="region of interest" description="Disordered" evidence="7">
    <location>
        <begin position="764"/>
        <end position="1034"/>
    </location>
</feature>
<keyword evidence="1" id="KW-0479">Metal-binding</keyword>
<evidence type="ECO:0000313" key="11">
    <source>
        <dbReference type="Proteomes" id="UP000001514"/>
    </source>
</evidence>
<dbReference type="eggNOG" id="KOG0955">
    <property type="taxonomic scope" value="Eukaryota"/>
</dbReference>
<gene>
    <name evidence="10" type="ORF">SELMODRAFT_424372</name>
</gene>
<feature type="domain" description="PHD-type" evidence="9">
    <location>
        <begin position="1314"/>
        <end position="1444"/>
    </location>
</feature>
<dbReference type="PANTHER" id="PTHR45838">
    <property type="entry name" value="HISTONE-LYSINE-N-METHYLTRANSFERASE 2 KMT2 FAMILY MEMBER"/>
    <property type="match status" value="1"/>
</dbReference>